<organism evidence="2 3">
    <name type="scientific">Desulfoluna spongiiphila</name>
    <dbReference type="NCBI Taxonomy" id="419481"/>
    <lineage>
        <taxon>Bacteria</taxon>
        <taxon>Pseudomonadati</taxon>
        <taxon>Thermodesulfobacteriota</taxon>
        <taxon>Desulfobacteria</taxon>
        <taxon>Desulfobacterales</taxon>
        <taxon>Desulfolunaceae</taxon>
        <taxon>Desulfoluna</taxon>
    </lineage>
</organism>
<dbReference type="Proteomes" id="UP000198870">
    <property type="component" value="Unassembled WGS sequence"/>
</dbReference>
<dbReference type="GO" id="GO:0006508">
    <property type="term" value="P:proteolysis"/>
    <property type="evidence" value="ECO:0007669"/>
    <property type="project" value="UniProtKB-KW"/>
</dbReference>
<dbReference type="Pfam" id="PF06037">
    <property type="entry name" value="DUF922"/>
    <property type="match status" value="1"/>
</dbReference>
<name>A0A1G5BH83_9BACT</name>
<accession>A0A1G5BH83</accession>
<evidence type="ECO:0000256" key="1">
    <source>
        <dbReference type="SAM" id="SignalP"/>
    </source>
</evidence>
<dbReference type="OrthoDB" id="532520at2"/>
<evidence type="ECO:0000313" key="3">
    <source>
        <dbReference type="Proteomes" id="UP000198870"/>
    </source>
</evidence>
<dbReference type="AlphaFoldDB" id="A0A1G5BH83"/>
<keyword evidence="1" id="KW-0732">Signal</keyword>
<dbReference type="EMBL" id="FMUX01000002">
    <property type="protein sequence ID" value="SCX89525.1"/>
    <property type="molecule type" value="Genomic_DNA"/>
</dbReference>
<sequence>MQRRRLCLLSILWLLCVAAMARAQPAVTVQTEYYDIYGWTAEELREQMVRFGVVWRDGKTYDALTTWTASWRYSWESGPSRCRITAVETSVAVLHRYPRWVNKKEAGPGLQHRWERYMAHLATHENGHKNIGIAATAAIEQAIRQMPALSNCQALEAAANGLAEEVLDTYRAQEASYDQQTGHGRTQGAVFP</sequence>
<keyword evidence="3" id="KW-1185">Reference proteome</keyword>
<dbReference type="GO" id="GO:0008233">
    <property type="term" value="F:peptidase activity"/>
    <property type="evidence" value="ECO:0007669"/>
    <property type="project" value="UniProtKB-KW"/>
</dbReference>
<dbReference type="InterPro" id="IPR010321">
    <property type="entry name" value="DUF922"/>
</dbReference>
<dbReference type="RefSeq" id="WP_092208214.1">
    <property type="nucleotide sequence ID" value="NZ_FMUX01000002.1"/>
</dbReference>
<proteinExistence type="predicted"/>
<feature type="chain" id="PRO_5011666054" evidence="1">
    <location>
        <begin position="24"/>
        <end position="192"/>
    </location>
</feature>
<evidence type="ECO:0000313" key="2">
    <source>
        <dbReference type="EMBL" id="SCX89525.1"/>
    </source>
</evidence>
<protein>
    <submittedName>
        <fullName evidence="2">Predicted secreted Zn-dependent protease</fullName>
    </submittedName>
</protein>
<reference evidence="2 3" key="1">
    <citation type="submission" date="2016-10" db="EMBL/GenBank/DDBJ databases">
        <authorList>
            <person name="de Groot N.N."/>
        </authorList>
    </citation>
    <scope>NUCLEOTIDE SEQUENCE [LARGE SCALE GENOMIC DNA]</scope>
    <source>
        <strain evidence="2 3">AA1</strain>
    </source>
</reference>
<gene>
    <name evidence="2" type="ORF">SAMN05216233_10223</name>
</gene>
<keyword evidence="2" id="KW-0378">Hydrolase</keyword>
<feature type="signal peptide" evidence="1">
    <location>
        <begin position="1"/>
        <end position="23"/>
    </location>
</feature>
<keyword evidence="2" id="KW-0645">Protease</keyword>